<keyword evidence="2 4" id="KW-0472">Membrane</keyword>
<dbReference type="RefSeq" id="WP_060566242.1">
    <property type="nucleotide sequence ID" value="NZ_CP040006.1"/>
</dbReference>
<dbReference type="GO" id="GO:0009279">
    <property type="term" value="C:cell outer membrane"/>
    <property type="evidence" value="ECO:0007669"/>
    <property type="project" value="UniProtKB-SubCell"/>
</dbReference>
<dbReference type="Pfam" id="PF00691">
    <property type="entry name" value="OmpA"/>
    <property type="match status" value="1"/>
</dbReference>
<reference evidence="8 9" key="1">
    <citation type="submission" date="2015-10" db="EMBL/GenBank/DDBJ databases">
        <title>Draft Genome of Actinomyces odontolyticus subsp. actinosynbacter strain XH001.</title>
        <authorList>
            <person name="Mclean J.S."/>
            <person name="He X."/>
        </authorList>
    </citation>
    <scope>NUCLEOTIDE SEQUENCE [LARGE SCALE GENOMIC DNA]</scope>
    <source>
        <strain evidence="8 9">XH001</strain>
    </source>
</reference>
<name>A0A0V8RZM8_9ACTO</name>
<comment type="caution">
    <text evidence="8">The sequence shown here is derived from an EMBL/GenBank/DDBJ whole genome shotgun (WGS) entry which is preliminary data.</text>
</comment>
<dbReference type="Proteomes" id="UP000054686">
    <property type="component" value="Unassembled WGS sequence"/>
</dbReference>
<dbReference type="OrthoDB" id="5166631at2"/>
<proteinExistence type="predicted"/>
<dbReference type="PANTHER" id="PTHR30329">
    <property type="entry name" value="STATOR ELEMENT OF FLAGELLAR MOTOR COMPLEX"/>
    <property type="match status" value="1"/>
</dbReference>
<dbReference type="InterPro" id="IPR006311">
    <property type="entry name" value="TAT_signal"/>
</dbReference>
<dbReference type="InterPro" id="IPR006664">
    <property type="entry name" value="OMP_bac"/>
</dbReference>
<dbReference type="EMBL" id="LLVT01000001">
    <property type="protein sequence ID" value="KSW13483.1"/>
    <property type="molecule type" value="Genomic_DNA"/>
</dbReference>
<dbReference type="InterPro" id="IPR050330">
    <property type="entry name" value="Bact_OuterMem_StrucFunc"/>
</dbReference>
<evidence type="ECO:0000256" key="4">
    <source>
        <dbReference type="PROSITE-ProRule" id="PRU00473"/>
    </source>
</evidence>
<dbReference type="PANTHER" id="PTHR30329:SF21">
    <property type="entry name" value="LIPOPROTEIN YIAD-RELATED"/>
    <property type="match status" value="1"/>
</dbReference>
<comment type="subcellular location">
    <subcellularLocation>
        <location evidence="1">Cell outer membrane</location>
    </subcellularLocation>
</comment>
<feature type="signal peptide" evidence="6">
    <location>
        <begin position="1"/>
        <end position="22"/>
    </location>
</feature>
<evidence type="ECO:0000256" key="6">
    <source>
        <dbReference type="SAM" id="SignalP"/>
    </source>
</evidence>
<sequence>MIITRRTLTASALVAATTLALGACGSSKPQTPAAAPTAEATTAAPTQSTTPASVPTVPGYRPGEIPPIPLFSVPAIDVFASNADKAVVQAASSSLASVPGVTVSPAKCDGTSLVSGSTVLGGDGSAVSSSDKGTVVNDGTGSGVITEGPISIIYGGDGSGTYTNADTMVTITVEADGSGTYSTTTTSIILDGNGGGNYSNTTSMETIINKGDGSGQFSKGTVTIINNGDGTGSYSDEKLTIQNNGNGTATVNGVTVNDAPKVEKVGKLGKFPAVGSLKPVESCGTVITLEDGVLFDFGKSDIRPEAAQTLKSLAGVLNNAKVPTAHIYGHTDSISDEAFNLQLSQERADAVSAELKKDGVSAILDATGYGESKPVAPNENADGSDNPAGRALNRRVEIFIPAF</sequence>
<dbReference type="InterPro" id="IPR006665">
    <property type="entry name" value="OmpA-like"/>
</dbReference>
<evidence type="ECO:0000313" key="8">
    <source>
        <dbReference type="EMBL" id="KSW13483.1"/>
    </source>
</evidence>
<dbReference type="AlphaFoldDB" id="A0A0V8RZM8"/>
<dbReference type="PRINTS" id="PR01021">
    <property type="entry name" value="OMPADOMAIN"/>
</dbReference>
<protein>
    <submittedName>
        <fullName evidence="8">Cell envelope biogenesis protein OmpA</fullName>
    </submittedName>
</protein>
<evidence type="ECO:0000256" key="2">
    <source>
        <dbReference type="ARBA" id="ARBA00023136"/>
    </source>
</evidence>
<feature type="domain" description="OmpA-like" evidence="7">
    <location>
        <begin position="282"/>
        <end position="403"/>
    </location>
</feature>
<keyword evidence="3" id="KW-0998">Cell outer membrane</keyword>
<dbReference type="CDD" id="cd07185">
    <property type="entry name" value="OmpA_C-like"/>
    <property type="match status" value="1"/>
</dbReference>
<gene>
    <name evidence="8" type="ORF">APY09_03835</name>
</gene>
<dbReference type="Gene3D" id="3.30.1330.60">
    <property type="entry name" value="OmpA-like domain"/>
    <property type="match status" value="1"/>
</dbReference>
<feature type="chain" id="PRO_5039343134" evidence="6">
    <location>
        <begin position="23"/>
        <end position="403"/>
    </location>
</feature>
<feature type="region of interest" description="Disordered" evidence="5">
    <location>
        <begin position="25"/>
        <end position="58"/>
    </location>
</feature>
<dbReference type="PROSITE" id="PS51257">
    <property type="entry name" value="PROKAR_LIPOPROTEIN"/>
    <property type="match status" value="1"/>
</dbReference>
<dbReference type="PROSITE" id="PS51318">
    <property type="entry name" value="TAT"/>
    <property type="match status" value="1"/>
</dbReference>
<dbReference type="PROSITE" id="PS51123">
    <property type="entry name" value="OMPA_2"/>
    <property type="match status" value="1"/>
</dbReference>
<organism evidence="8 9">
    <name type="scientific">Schaalia odontolytica</name>
    <dbReference type="NCBI Taxonomy" id="1660"/>
    <lineage>
        <taxon>Bacteria</taxon>
        <taxon>Bacillati</taxon>
        <taxon>Actinomycetota</taxon>
        <taxon>Actinomycetes</taxon>
        <taxon>Actinomycetales</taxon>
        <taxon>Actinomycetaceae</taxon>
        <taxon>Schaalia</taxon>
    </lineage>
</organism>
<evidence type="ECO:0000256" key="1">
    <source>
        <dbReference type="ARBA" id="ARBA00004442"/>
    </source>
</evidence>
<evidence type="ECO:0000256" key="5">
    <source>
        <dbReference type="SAM" id="MobiDB-lite"/>
    </source>
</evidence>
<evidence type="ECO:0000313" key="9">
    <source>
        <dbReference type="Proteomes" id="UP000054686"/>
    </source>
</evidence>
<keyword evidence="6" id="KW-0732">Signal</keyword>
<dbReference type="InterPro" id="IPR036737">
    <property type="entry name" value="OmpA-like_sf"/>
</dbReference>
<dbReference type="SUPFAM" id="SSF103088">
    <property type="entry name" value="OmpA-like"/>
    <property type="match status" value="1"/>
</dbReference>
<evidence type="ECO:0000259" key="7">
    <source>
        <dbReference type="PROSITE" id="PS51123"/>
    </source>
</evidence>
<accession>A0A0V8RZM8</accession>
<evidence type="ECO:0000256" key="3">
    <source>
        <dbReference type="ARBA" id="ARBA00023237"/>
    </source>
</evidence>